<evidence type="ECO:0000313" key="3">
    <source>
        <dbReference type="Proteomes" id="UP000077266"/>
    </source>
</evidence>
<dbReference type="EMBL" id="KV425899">
    <property type="protein sequence ID" value="KZW00737.1"/>
    <property type="molecule type" value="Genomic_DNA"/>
</dbReference>
<sequence length="391" mass="43645">MRLRGVGINGILALLLLCDFDQFTAADWDLVASLLRRYSNMYLSRTAARTLQNELWLADWFARLLICHQGDAVFVSSAGMLITRLMAKSKGYLPGSIVDLPFLYDYLGSSLFCEIRHTHDELRSISKLAVVAVHLSGMAPSINPARRFAHITSNVLIASKSLSRVGDSESGLGICYEITLLFLWLLHYKAGDHPDKSQLKGLVQHLSDLLNCLLKPVSSSPSDARSPIFEVIIRRAVTSGSSSYNVTVQMSTAWRLTCRIAAGLSFIARHRQCGNIDEVEPLIDSFFASVRCSSLLRLWISCTQFDSSLASPDWDESNVLFIQHRMDMRPSWWRTGLEELLENAHSDTATASAREYALWLNDEAARRGPCRICPGVPLGWDTAEHDDAHDI</sequence>
<protein>
    <recommendedName>
        <fullName evidence="4">Transcription factor domain-containing protein</fullName>
    </recommendedName>
</protein>
<feature type="signal peptide" evidence="1">
    <location>
        <begin position="1"/>
        <end position="26"/>
    </location>
</feature>
<dbReference type="AlphaFoldDB" id="A0A165NH11"/>
<proteinExistence type="predicted"/>
<dbReference type="Proteomes" id="UP000077266">
    <property type="component" value="Unassembled WGS sequence"/>
</dbReference>
<gene>
    <name evidence="2" type="ORF">EXIGLDRAFT_830618</name>
</gene>
<feature type="chain" id="PRO_5007863110" description="Transcription factor domain-containing protein" evidence="1">
    <location>
        <begin position="27"/>
        <end position="391"/>
    </location>
</feature>
<reference evidence="2 3" key="1">
    <citation type="journal article" date="2016" name="Mol. Biol. Evol.">
        <title>Comparative Genomics of Early-Diverging Mushroom-Forming Fungi Provides Insights into the Origins of Lignocellulose Decay Capabilities.</title>
        <authorList>
            <person name="Nagy L.G."/>
            <person name="Riley R."/>
            <person name="Tritt A."/>
            <person name="Adam C."/>
            <person name="Daum C."/>
            <person name="Floudas D."/>
            <person name="Sun H."/>
            <person name="Yadav J.S."/>
            <person name="Pangilinan J."/>
            <person name="Larsson K.H."/>
            <person name="Matsuura K."/>
            <person name="Barry K."/>
            <person name="Labutti K."/>
            <person name="Kuo R."/>
            <person name="Ohm R.A."/>
            <person name="Bhattacharya S.S."/>
            <person name="Shirouzu T."/>
            <person name="Yoshinaga Y."/>
            <person name="Martin F.M."/>
            <person name="Grigoriev I.V."/>
            <person name="Hibbett D.S."/>
        </authorList>
    </citation>
    <scope>NUCLEOTIDE SEQUENCE [LARGE SCALE GENOMIC DNA]</scope>
    <source>
        <strain evidence="2 3">HHB12029</strain>
    </source>
</reference>
<evidence type="ECO:0000256" key="1">
    <source>
        <dbReference type="SAM" id="SignalP"/>
    </source>
</evidence>
<name>A0A165NH11_EXIGL</name>
<dbReference type="InParanoid" id="A0A165NH11"/>
<evidence type="ECO:0008006" key="4">
    <source>
        <dbReference type="Google" id="ProtNLM"/>
    </source>
</evidence>
<evidence type="ECO:0000313" key="2">
    <source>
        <dbReference type="EMBL" id="KZW00737.1"/>
    </source>
</evidence>
<organism evidence="2 3">
    <name type="scientific">Exidia glandulosa HHB12029</name>
    <dbReference type="NCBI Taxonomy" id="1314781"/>
    <lineage>
        <taxon>Eukaryota</taxon>
        <taxon>Fungi</taxon>
        <taxon>Dikarya</taxon>
        <taxon>Basidiomycota</taxon>
        <taxon>Agaricomycotina</taxon>
        <taxon>Agaricomycetes</taxon>
        <taxon>Auriculariales</taxon>
        <taxon>Exidiaceae</taxon>
        <taxon>Exidia</taxon>
    </lineage>
</organism>
<keyword evidence="1" id="KW-0732">Signal</keyword>
<accession>A0A165NH11</accession>
<keyword evidence="3" id="KW-1185">Reference proteome</keyword>